<accession>A0ABZ0YXV6</accession>
<organism evidence="2 3">
    <name type="scientific">Guyparkeria halophila</name>
    <dbReference type="NCBI Taxonomy" id="47960"/>
    <lineage>
        <taxon>Bacteria</taxon>
        <taxon>Pseudomonadati</taxon>
        <taxon>Pseudomonadota</taxon>
        <taxon>Gammaproteobacteria</taxon>
        <taxon>Chromatiales</taxon>
        <taxon>Thioalkalibacteraceae</taxon>
        <taxon>Guyparkeria</taxon>
    </lineage>
</organism>
<protein>
    <submittedName>
        <fullName evidence="2">Uncharacterized protein</fullName>
    </submittedName>
</protein>
<feature type="compositionally biased region" description="Basic and acidic residues" evidence="1">
    <location>
        <begin position="1"/>
        <end position="17"/>
    </location>
</feature>
<dbReference type="RefSeq" id="WP_322521142.1">
    <property type="nucleotide sequence ID" value="NZ_CP140153.1"/>
</dbReference>
<keyword evidence="3" id="KW-1185">Reference proteome</keyword>
<dbReference type="EMBL" id="CP140153">
    <property type="protein sequence ID" value="WQH16127.1"/>
    <property type="molecule type" value="Genomic_DNA"/>
</dbReference>
<evidence type="ECO:0000313" key="3">
    <source>
        <dbReference type="Proteomes" id="UP001327459"/>
    </source>
</evidence>
<name>A0ABZ0YXV6_9GAMM</name>
<gene>
    <name evidence="2" type="ORF">SR882_10230</name>
</gene>
<sequence>MIVEEPHGLAEHDDERPFGCPYHGPVVEGELRLENGESRPYPQPERQESSGSSPTDLAGRVLALSPPWAQGANPSAEDLAAGRTWPATALFSGVRLQYGGRNLAERASEWVYAEAEGRTWTVTPTGLVSSDQPTSVAFRLTRLGHMGPIPDEEGESWREISIEIPATRPPWEVTIPAGTSGLSGGTVIPGAYPYIGSYKSDGVRRWLHTMFVSDIAPQRGHQAILVHALRSEYNPPVFTPMPILSALLIDLEAGTAESLYLHDPVPHRIPDPETYFLDQQPEYQVPISDLTSTSTFACAQDGETMEERIYEYTHTETRTDTIDGEGYNTYQRRQETLLLAAGFTEAGAVDLVTLEHEREFTAAFEQNLSYSGRRVVHSRPDGSDADCPTGVIEDSRTIVWGMTTTESDVRALVIQSTARGVLREFTSRRDQITHCVPCQAPSSGSRLDTDPDNPPDRTESGSGPALDYSAYAETQGYLWPRYRCLQSIDFDYVDDPDMRIRCRLGAALVMSPYGEQNRWLYHTRFGVRDPADVLADAENESTGLEMSRLSIHPITGEIVSGGLFDRVCWV</sequence>
<proteinExistence type="predicted"/>
<dbReference type="Proteomes" id="UP001327459">
    <property type="component" value="Chromosome"/>
</dbReference>
<reference evidence="2 3" key="1">
    <citation type="submission" date="2023-11" db="EMBL/GenBank/DDBJ databases">
        <title>MicrobeMod: A computational toolkit for identifying prokaryotic methylation and restriction-modification with nanopore sequencing.</title>
        <authorList>
            <person name="Crits-Christoph A."/>
            <person name="Kang S.C."/>
            <person name="Lee H."/>
            <person name="Ostrov N."/>
        </authorList>
    </citation>
    <scope>NUCLEOTIDE SEQUENCE [LARGE SCALE GENOMIC DNA]</scope>
    <source>
        <strain evidence="2 3">ATCC 49870</strain>
    </source>
</reference>
<feature type="region of interest" description="Disordered" evidence="1">
    <location>
        <begin position="439"/>
        <end position="467"/>
    </location>
</feature>
<evidence type="ECO:0000256" key="1">
    <source>
        <dbReference type="SAM" id="MobiDB-lite"/>
    </source>
</evidence>
<evidence type="ECO:0000313" key="2">
    <source>
        <dbReference type="EMBL" id="WQH16127.1"/>
    </source>
</evidence>
<feature type="region of interest" description="Disordered" evidence="1">
    <location>
        <begin position="1"/>
        <end position="59"/>
    </location>
</feature>